<reference evidence="1 2" key="1">
    <citation type="submission" date="2016-11" db="EMBL/GenBank/DDBJ databases">
        <authorList>
            <person name="Jaros S."/>
            <person name="Januszkiewicz K."/>
            <person name="Wedrychowicz H."/>
        </authorList>
    </citation>
    <scope>NUCLEOTIDE SEQUENCE [LARGE SCALE GENOMIC DNA]</scope>
    <source>
        <strain evidence="1 2">DSM 27063</strain>
    </source>
</reference>
<evidence type="ECO:0000313" key="1">
    <source>
        <dbReference type="EMBL" id="SHI72878.1"/>
    </source>
</evidence>
<dbReference type="OrthoDB" id="1428799at2"/>
<name>A0A1M6DIP2_9BACT</name>
<dbReference type="AlphaFoldDB" id="A0A1M6DIP2"/>
<evidence type="ECO:0000313" key="2">
    <source>
        <dbReference type="Proteomes" id="UP000184050"/>
    </source>
</evidence>
<organism evidence="1 2">
    <name type="scientific">Tangfeifania diversioriginum</name>
    <dbReference type="NCBI Taxonomy" id="1168035"/>
    <lineage>
        <taxon>Bacteria</taxon>
        <taxon>Pseudomonadati</taxon>
        <taxon>Bacteroidota</taxon>
        <taxon>Bacteroidia</taxon>
        <taxon>Marinilabiliales</taxon>
        <taxon>Prolixibacteraceae</taxon>
        <taxon>Tangfeifania</taxon>
    </lineage>
</organism>
<proteinExistence type="predicted"/>
<dbReference type="RefSeq" id="WP_139279470.1">
    <property type="nucleotide sequence ID" value="NZ_FQZE01000005.1"/>
</dbReference>
<keyword evidence="2" id="KW-1185">Reference proteome</keyword>
<dbReference type="Proteomes" id="UP000184050">
    <property type="component" value="Unassembled WGS sequence"/>
</dbReference>
<sequence>MKNLFYCCIILLIISSCKKDILITDIDYSDYLSNNSITSEIIFYPAENYENYNTIAIPELNLHFMTTDTYWGGVLFYSKFIEKNELIIRFDSIQTTMTASLEPRSATAYVSLPENINKISLINGHFVDKYDVSISKEKVEIDSIVKNFTDVINDKIFRYPENTFDFTCWTDSTDENLCIDFLNVLKNEISLVEYEFIGEGKIPFPYYTSNEPNHFTAILKYEDESDYEKAGELLRAYTLERIPQNQGKGISLWGWNNKNFHSYTFY</sequence>
<dbReference type="EMBL" id="FQZE01000005">
    <property type="protein sequence ID" value="SHI72878.1"/>
    <property type="molecule type" value="Genomic_DNA"/>
</dbReference>
<dbReference type="PROSITE" id="PS51257">
    <property type="entry name" value="PROKAR_LIPOPROTEIN"/>
    <property type="match status" value="1"/>
</dbReference>
<gene>
    <name evidence="1" type="ORF">SAMN05444280_10563</name>
</gene>
<accession>A0A1M6DIP2</accession>
<protein>
    <submittedName>
        <fullName evidence="1">Uncharacterized protein</fullName>
    </submittedName>
</protein>